<organism evidence="14 15">
    <name type="scientific">Cladobotryum mycophilum</name>
    <dbReference type="NCBI Taxonomy" id="491253"/>
    <lineage>
        <taxon>Eukaryota</taxon>
        <taxon>Fungi</taxon>
        <taxon>Dikarya</taxon>
        <taxon>Ascomycota</taxon>
        <taxon>Pezizomycotina</taxon>
        <taxon>Sordariomycetes</taxon>
        <taxon>Hypocreomycetidae</taxon>
        <taxon>Hypocreales</taxon>
        <taxon>Hypocreaceae</taxon>
        <taxon>Cladobotryum</taxon>
    </lineage>
</organism>
<evidence type="ECO:0000313" key="14">
    <source>
        <dbReference type="EMBL" id="KAK5989263.1"/>
    </source>
</evidence>
<evidence type="ECO:0000256" key="8">
    <source>
        <dbReference type="ARBA" id="ARBA00023277"/>
    </source>
</evidence>
<dbReference type="PANTHER" id="PTHR46828">
    <property type="entry name" value="ENDO-1,4-BETA-XYLANASE A-RELATED"/>
    <property type="match status" value="1"/>
</dbReference>
<evidence type="ECO:0000256" key="12">
    <source>
        <dbReference type="RuleBase" id="RU362015"/>
    </source>
</evidence>
<name>A0ABR0SAZ5_9HYPO</name>
<keyword evidence="9 12" id="KW-0326">Glycosidase</keyword>
<dbReference type="EMBL" id="JAVFKD010000015">
    <property type="protein sequence ID" value="KAK5989263.1"/>
    <property type="molecule type" value="Genomic_DNA"/>
</dbReference>
<dbReference type="InterPro" id="IPR001137">
    <property type="entry name" value="Glyco_hydro_11"/>
</dbReference>
<comment type="catalytic activity">
    <reaction evidence="1 12">
        <text>Endohydrolysis of (1-&gt;4)-beta-D-xylosidic linkages in xylans.</text>
        <dbReference type="EC" id="3.2.1.8"/>
    </reaction>
</comment>
<evidence type="ECO:0000313" key="15">
    <source>
        <dbReference type="Proteomes" id="UP001338125"/>
    </source>
</evidence>
<dbReference type="Pfam" id="PF00457">
    <property type="entry name" value="Glyco_hydro_11"/>
    <property type="match status" value="1"/>
</dbReference>
<comment type="pathway">
    <text evidence="2 12">Glycan degradation; xylan degradation.</text>
</comment>
<dbReference type="SUPFAM" id="SSF49899">
    <property type="entry name" value="Concanavalin A-like lectins/glucanases"/>
    <property type="match status" value="1"/>
</dbReference>
<proteinExistence type="inferred from homology"/>
<evidence type="ECO:0000256" key="7">
    <source>
        <dbReference type="ARBA" id="ARBA00022801"/>
    </source>
</evidence>
<evidence type="ECO:0000256" key="1">
    <source>
        <dbReference type="ARBA" id="ARBA00000681"/>
    </source>
</evidence>
<evidence type="ECO:0000256" key="6">
    <source>
        <dbReference type="ARBA" id="ARBA00022729"/>
    </source>
</evidence>
<evidence type="ECO:0000256" key="10">
    <source>
        <dbReference type="ARBA" id="ARBA00023326"/>
    </source>
</evidence>
<reference evidence="14 15" key="1">
    <citation type="submission" date="2024-01" db="EMBL/GenBank/DDBJ databases">
        <title>Complete genome of Cladobotryum mycophilum ATHUM6906.</title>
        <authorList>
            <person name="Christinaki A.C."/>
            <person name="Myridakis A.I."/>
            <person name="Kouvelis V.N."/>
        </authorList>
    </citation>
    <scope>NUCLEOTIDE SEQUENCE [LARGE SCALE GENOMIC DNA]</scope>
    <source>
        <strain evidence="14 15">ATHUM6906</strain>
    </source>
</reference>
<gene>
    <name evidence="14" type="ORF">PT974_10772</name>
</gene>
<dbReference type="PROSITE" id="PS51761">
    <property type="entry name" value="GH11_3"/>
    <property type="match status" value="1"/>
</dbReference>
<comment type="caution">
    <text evidence="11">Lacks conserved residue(s) required for the propagation of feature annotation.</text>
</comment>
<keyword evidence="7 12" id="KW-0378">Hydrolase</keyword>
<evidence type="ECO:0000256" key="4">
    <source>
        <dbReference type="ARBA" id="ARBA00012590"/>
    </source>
</evidence>
<dbReference type="EC" id="3.2.1.8" evidence="4 12"/>
<evidence type="ECO:0000256" key="3">
    <source>
        <dbReference type="ARBA" id="ARBA00007792"/>
    </source>
</evidence>
<dbReference type="PRINTS" id="PR00911">
    <property type="entry name" value="GLHYDRLASE11"/>
</dbReference>
<feature type="domain" description="GH11" evidence="13">
    <location>
        <begin position="1"/>
        <end position="98"/>
    </location>
</feature>
<dbReference type="Gene3D" id="2.60.120.180">
    <property type="match status" value="1"/>
</dbReference>
<sequence>MNNKNFPTSDVVKGSVTSDGSSYTIWENQRVNAPSIIGTATFNQYISIRNSPRTSGTVTIQNHFQAWASQGMNLGTQNYQVVTIEGGNRWTNGKFTNTETSMSLSRNV</sequence>
<keyword evidence="10 12" id="KW-0624">Polysaccharide degradation</keyword>
<keyword evidence="8 12" id="KW-0119">Carbohydrate metabolism</keyword>
<evidence type="ECO:0000256" key="2">
    <source>
        <dbReference type="ARBA" id="ARBA00004851"/>
    </source>
</evidence>
<dbReference type="InterPro" id="IPR033123">
    <property type="entry name" value="GH11_dom"/>
</dbReference>
<dbReference type="InterPro" id="IPR013319">
    <property type="entry name" value="GH11/12"/>
</dbReference>
<comment type="similarity">
    <text evidence="3 11 12">Belongs to the glycosyl hydrolase 11 (cellulase G) family.</text>
</comment>
<comment type="caution">
    <text evidence="14">The sequence shown here is derived from an EMBL/GenBank/DDBJ whole genome shotgun (WGS) entry which is preliminary data.</text>
</comment>
<dbReference type="PANTHER" id="PTHR46828:SF4">
    <property type="entry name" value="ENDO-1,4-BETA-XYLANASE"/>
    <property type="match status" value="1"/>
</dbReference>
<dbReference type="Proteomes" id="UP001338125">
    <property type="component" value="Unassembled WGS sequence"/>
</dbReference>
<keyword evidence="5 12" id="KW-0858">Xylan degradation</keyword>
<keyword evidence="15" id="KW-1185">Reference proteome</keyword>
<keyword evidence="6" id="KW-0732">Signal</keyword>
<evidence type="ECO:0000259" key="13">
    <source>
        <dbReference type="PROSITE" id="PS51761"/>
    </source>
</evidence>
<evidence type="ECO:0000256" key="11">
    <source>
        <dbReference type="PROSITE-ProRule" id="PRU01097"/>
    </source>
</evidence>
<dbReference type="InterPro" id="IPR013320">
    <property type="entry name" value="ConA-like_dom_sf"/>
</dbReference>
<accession>A0ABR0SAZ5</accession>
<protein>
    <recommendedName>
        <fullName evidence="4 12">Endo-1,4-beta-xylanase</fullName>
        <ecNumber evidence="4 12">3.2.1.8</ecNumber>
    </recommendedName>
</protein>
<evidence type="ECO:0000256" key="5">
    <source>
        <dbReference type="ARBA" id="ARBA00022651"/>
    </source>
</evidence>
<evidence type="ECO:0000256" key="9">
    <source>
        <dbReference type="ARBA" id="ARBA00023295"/>
    </source>
</evidence>